<dbReference type="EMBL" id="AGNL01050059">
    <property type="protein sequence ID" value="EJK44190.1"/>
    <property type="molecule type" value="Genomic_DNA"/>
</dbReference>
<dbReference type="Proteomes" id="UP000266841">
    <property type="component" value="Unassembled WGS sequence"/>
</dbReference>
<proteinExistence type="predicted"/>
<evidence type="ECO:0000313" key="1">
    <source>
        <dbReference type="EMBL" id="EJK44190.1"/>
    </source>
</evidence>
<keyword evidence="2" id="KW-1185">Reference proteome</keyword>
<dbReference type="OrthoDB" id="5212at2759"/>
<accession>K0QZ11</accession>
<gene>
    <name evidence="1" type="ORF">THAOC_37293</name>
</gene>
<sequence length="55" mass="6094">MDIETGADRPKVSERQMSAISLGRITADHPAFRDCDDVTKAFILSELVKVDTNND</sequence>
<evidence type="ECO:0000313" key="2">
    <source>
        <dbReference type="Proteomes" id="UP000266841"/>
    </source>
</evidence>
<name>K0QZ11_THAOC</name>
<comment type="caution">
    <text evidence="1">The sequence shown here is derived from an EMBL/GenBank/DDBJ whole genome shotgun (WGS) entry which is preliminary data.</text>
</comment>
<protein>
    <submittedName>
        <fullName evidence="1">Uncharacterized protein</fullName>
    </submittedName>
</protein>
<dbReference type="AlphaFoldDB" id="K0QZ11"/>
<reference evidence="1 2" key="1">
    <citation type="journal article" date="2012" name="Genome Biol.">
        <title>Genome and low-iron response of an oceanic diatom adapted to chronic iron limitation.</title>
        <authorList>
            <person name="Lommer M."/>
            <person name="Specht M."/>
            <person name="Roy A.S."/>
            <person name="Kraemer L."/>
            <person name="Andreson R."/>
            <person name="Gutowska M.A."/>
            <person name="Wolf J."/>
            <person name="Bergner S.V."/>
            <person name="Schilhabel M.B."/>
            <person name="Klostermeier U.C."/>
            <person name="Beiko R.G."/>
            <person name="Rosenstiel P."/>
            <person name="Hippler M."/>
            <person name="Laroche J."/>
        </authorList>
    </citation>
    <scope>NUCLEOTIDE SEQUENCE [LARGE SCALE GENOMIC DNA]</scope>
    <source>
        <strain evidence="1 2">CCMP1005</strain>
    </source>
</reference>
<feature type="non-terminal residue" evidence="1">
    <location>
        <position position="55"/>
    </location>
</feature>
<organism evidence="1 2">
    <name type="scientific">Thalassiosira oceanica</name>
    <name type="common">Marine diatom</name>
    <dbReference type="NCBI Taxonomy" id="159749"/>
    <lineage>
        <taxon>Eukaryota</taxon>
        <taxon>Sar</taxon>
        <taxon>Stramenopiles</taxon>
        <taxon>Ochrophyta</taxon>
        <taxon>Bacillariophyta</taxon>
        <taxon>Coscinodiscophyceae</taxon>
        <taxon>Thalassiosirophycidae</taxon>
        <taxon>Thalassiosirales</taxon>
        <taxon>Thalassiosiraceae</taxon>
        <taxon>Thalassiosira</taxon>
    </lineage>
</organism>